<keyword evidence="1" id="KW-1185">Reference proteome</keyword>
<dbReference type="PANTHER" id="PTHR47331">
    <property type="entry name" value="PHD-TYPE DOMAIN-CONTAINING PROTEIN"/>
    <property type="match status" value="1"/>
</dbReference>
<dbReference type="STRING" id="121845.A0A1S3DSV3"/>
<dbReference type="RefSeq" id="XP_008486529.1">
    <property type="nucleotide sequence ID" value="XM_008488307.1"/>
</dbReference>
<evidence type="ECO:0000313" key="1">
    <source>
        <dbReference type="Proteomes" id="UP000079169"/>
    </source>
</evidence>
<reference evidence="2" key="1">
    <citation type="submission" date="2025-08" db="UniProtKB">
        <authorList>
            <consortium name="RefSeq"/>
        </authorList>
    </citation>
    <scope>IDENTIFICATION</scope>
</reference>
<dbReference type="OMA" id="WCDELAN"/>
<accession>A0A1S3DSV3</accession>
<evidence type="ECO:0000313" key="2">
    <source>
        <dbReference type="RefSeq" id="XP_008486529.1"/>
    </source>
</evidence>
<dbReference type="AlphaFoldDB" id="A0A1S3DSV3"/>
<dbReference type="PaxDb" id="121845-A0A1S3DSV3"/>
<dbReference type="GeneID" id="103523247"/>
<name>A0A1S3DSV3_DIACI</name>
<sequence>MFHGNSADRVRGRPGPCLSPLSLLQKGCFELRKWASNSQQLLNTVPHEHCEVPLRQNEESTFKILGLHWQSTTDSFAYHVAEIHSVCTKRSILSNVARMFDPLGWLSPVIFWAKHLLQSLWLSNLSWDDPLPPDLSEQWQLFSSQLNSLEEIRIPRFIDILTPDYIQVVGFCDASNKGYAAVIYLVAPTCRVGNSNVVLIKAKSKVAPTKQLLSIPLLELCAALLLSRLYNSLHNYLTKLNVRNVTFFSDSNIVLAWLRTTPHLLQTYVANRVVEINKLADG</sequence>
<dbReference type="Pfam" id="PF05380">
    <property type="entry name" value="Peptidase_A17"/>
    <property type="match status" value="1"/>
</dbReference>
<feature type="non-terminal residue" evidence="2">
    <location>
        <position position="282"/>
    </location>
</feature>
<dbReference type="InterPro" id="IPR043502">
    <property type="entry name" value="DNA/RNA_pol_sf"/>
</dbReference>
<protein>
    <submittedName>
        <fullName evidence="2">Uncharacterized protein LOC103523247</fullName>
    </submittedName>
</protein>
<dbReference type="KEGG" id="dci:103523247"/>
<dbReference type="GO" id="GO:0071897">
    <property type="term" value="P:DNA biosynthetic process"/>
    <property type="evidence" value="ECO:0007669"/>
    <property type="project" value="UniProtKB-ARBA"/>
</dbReference>
<dbReference type="Proteomes" id="UP000079169">
    <property type="component" value="Unplaced"/>
</dbReference>
<gene>
    <name evidence="2" type="primary">LOC103523247</name>
</gene>
<dbReference type="SUPFAM" id="SSF56672">
    <property type="entry name" value="DNA/RNA polymerases"/>
    <property type="match status" value="1"/>
</dbReference>
<dbReference type="InterPro" id="IPR008042">
    <property type="entry name" value="Retrotrans_Pao"/>
</dbReference>
<organism evidence="1 2">
    <name type="scientific">Diaphorina citri</name>
    <name type="common">Asian citrus psyllid</name>
    <dbReference type="NCBI Taxonomy" id="121845"/>
    <lineage>
        <taxon>Eukaryota</taxon>
        <taxon>Metazoa</taxon>
        <taxon>Ecdysozoa</taxon>
        <taxon>Arthropoda</taxon>
        <taxon>Hexapoda</taxon>
        <taxon>Insecta</taxon>
        <taxon>Pterygota</taxon>
        <taxon>Neoptera</taxon>
        <taxon>Paraneoptera</taxon>
        <taxon>Hemiptera</taxon>
        <taxon>Sternorrhyncha</taxon>
        <taxon>Psylloidea</taxon>
        <taxon>Psyllidae</taxon>
        <taxon>Diaphorininae</taxon>
        <taxon>Diaphorina</taxon>
    </lineage>
</organism>
<proteinExistence type="predicted"/>
<dbReference type="PANTHER" id="PTHR47331:SF5">
    <property type="entry name" value="RIBONUCLEASE H"/>
    <property type="match status" value="1"/>
</dbReference>